<reference evidence="5" key="2">
    <citation type="submission" date="2020-05" db="UniProtKB">
        <authorList>
            <consortium name="EnsemblMetazoa"/>
        </authorList>
    </citation>
    <scope>IDENTIFICATION</scope>
    <source>
        <strain evidence="5">IAEA</strain>
    </source>
</reference>
<dbReference type="Pfam" id="PF10545">
    <property type="entry name" value="MADF_DNA_bdg"/>
    <property type="match status" value="1"/>
</dbReference>
<dbReference type="SMART" id="SM00595">
    <property type="entry name" value="MADF"/>
    <property type="match status" value="1"/>
</dbReference>
<proteinExistence type="predicted"/>
<dbReference type="InterPro" id="IPR039353">
    <property type="entry name" value="TF_Adf1"/>
</dbReference>
<evidence type="ECO:0008006" key="7">
    <source>
        <dbReference type="Google" id="ProtNLM"/>
    </source>
</evidence>
<evidence type="ECO:0000259" key="3">
    <source>
        <dbReference type="PROSITE" id="PS51029"/>
    </source>
</evidence>
<dbReference type="EnsemblMetazoa" id="GPPI029266-RA">
    <property type="protein sequence ID" value="GPPI029266-PA"/>
    <property type="gene ID" value="GPPI029266"/>
</dbReference>
<dbReference type="GO" id="GO:0006357">
    <property type="term" value="P:regulation of transcription by RNA polymerase II"/>
    <property type="evidence" value="ECO:0007669"/>
    <property type="project" value="TreeGrafter"/>
</dbReference>
<evidence type="ECO:0000313" key="5">
    <source>
        <dbReference type="EnsemblMetazoa" id="GPPI029266-PA"/>
    </source>
</evidence>
<organism evidence="5 6">
    <name type="scientific">Glossina palpalis gambiensis</name>
    <dbReference type="NCBI Taxonomy" id="67801"/>
    <lineage>
        <taxon>Eukaryota</taxon>
        <taxon>Metazoa</taxon>
        <taxon>Ecdysozoa</taxon>
        <taxon>Arthropoda</taxon>
        <taxon>Hexapoda</taxon>
        <taxon>Insecta</taxon>
        <taxon>Pterygota</taxon>
        <taxon>Neoptera</taxon>
        <taxon>Endopterygota</taxon>
        <taxon>Diptera</taxon>
        <taxon>Brachycera</taxon>
        <taxon>Muscomorpha</taxon>
        <taxon>Hippoboscoidea</taxon>
        <taxon>Glossinidae</taxon>
        <taxon>Glossina</taxon>
    </lineage>
</organism>
<feature type="domain" description="MADF" evidence="3">
    <location>
        <begin position="8"/>
        <end position="108"/>
    </location>
</feature>
<comment type="subcellular location">
    <subcellularLocation>
        <location evidence="1">Nucleus</location>
    </subcellularLocation>
</comment>
<dbReference type="Pfam" id="PF02944">
    <property type="entry name" value="BESS"/>
    <property type="match status" value="1"/>
</dbReference>
<evidence type="ECO:0000256" key="2">
    <source>
        <dbReference type="SAM" id="MobiDB-lite"/>
    </source>
</evidence>
<protein>
    <recommendedName>
        <fullName evidence="7">MADF domain-containing protein</fullName>
    </recommendedName>
</protein>
<evidence type="ECO:0000256" key="1">
    <source>
        <dbReference type="PROSITE-ProRule" id="PRU00371"/>
    </source>
</evidence>
<dbReference type="EMBL" id="JXJN01013859">
    <property type="status" value="NOT_ANNOTATED_CDS"/>
    <property type="molecule type" value="Genomic_DNA"/>
</dbReference>
<evidence type="ECO:0000313" key="6">
    <source>
        <dbReference type="Proteomes" id="UP000092460"/>
    </source>
</evidence>
<dbReference type="PROSITE" id="PS51029">
    <property type="entry name" value="MADF"/>
    <property type="match status" value="1"/>
</dbReference>
<evidence type="ECO:0000259" key="4">
    <source>
        <dbReference type="PROSITE" id="PS51031"/>
    </source>
</evidence>
<dbReference type="AlphaFoldDB" id="A0A1B0BGI5"/>
<feature type="compositionally biased region" description="Acidic residues" evidence="2">
    <location>
        <begin position="124"/>
        <end position="141"/>
    </location>
</feature>
<dbReference type="VEuPathDB" id="VectorBase:GPPI029266"/>
<feature type="domain" description="BESS" evidence="4">
    <location>
        <begin position="241"/>
        <end position="280"/>
    </location>
</feature>
<reference evidence="6" key="1">
    <citation type="submission" date="2015-01" db="EMBL/GenBank/DDBJ databases">
        <authorList>
            <person name="Aksoy S."/>
            <person name="Warren W."/>
            <person name="Wilson R.K."/>
        </authorList>
    </citation>
    <scope>NUCLEOTIDE SEQUENCE [LARGE SCALE GENOMIC DNA]</scope>
    <source>
        <strain evidence="6">IAEA</strain>
    </source>
</reference>
<dbReference type="Proteomes" id="UP000092460">
    <property type="component" value="Unassembled WGS sequence"/>
</dbReference>
<dbReference type="InterPro" id="IPR006578">
    <property type="entry name" value="MADF-dom"/>
</dbReference>
<dbReference type="GO" id="GO:0003677">
    <property type="term" value="F:DNA binding"/>
    <property type="evidence" value="ECO:0007669"/>
    <property type="project" value="InterPro"/>
</dbReference>
<dbReference type="PANTHER" id="PTHR12243:SF67">
    <property type="entry name" value="COREPRESSOR OF PANGOLIN, ISOFORM A-RELATED"/>
    <property type="match status" value="1"/>
</dbReference>
<dbReference type="PROSITE" id="PS51031">
    <property type="entry name" value="BESS"/>
    <property type="match status" value="1"/>
</dbReference>
<dbReference type="InterPro" id="IPR004210">
    <property type="entry name" value="BESS_motif"/>
</dbReference>
<feature type="region of interest" description="Disordered" evidence="2">
    <location>
        <begin position="120"/>
        <end position="141"/>
    </location>
</feature>
<accession>A0A1B0BGI5</accession>
<dbReference type="GO" id="GO:0005667">
    <property type="term" value="C:transcription regulator complex"/>
    <property type="evidence" value="ECO:0007669"/>
    <property type="project" value="TreeGrafter"/>
</dbReference>
<dbReference type="PANTHER" id="PTHR12243">
    <property type="entry name" value="MADF DOMAIN TRANSCRIPTION FACTOR"/>
    <property type="match status" value="1"/>
</dbReference>
<keyword evidence="1" id="KW-0539">Nucleus</keyword>
<keyword evidence="6" id="KW-1185">Reference proteome</keyword>
<name>A0A1B0BGI5_9MUSC</name>
<dbReference type="GO" id="GO:0005634">
    <property type="term" value="C:nucleus"/>
    <property type="evidence" value="ECO:0007669"/>
    <property type="project" value="UniProtKB-SubCell"/>
</dbReference>
<sequence>MSGYRPGQLIREIKARPGIYDKEHLQHPKREHKHKLWLEVAECLTPDEDWEQYTEQEKEARIDEIQLKWKHMRDHFYREIKLQQAGEAHKKRKYVYFDDMEFMRPFVGFKLMPLKIKQMPHNSDDEEEEEVEQNTGDEEIDCDDYVDNNVAAEEEVLTIEPTTPELRRTSKRIVKSTQKNVLPPKRLSASLPASSKSQLISKARKTSIIKNFDALRKSSGGSTKNSPATQTAAIPHTFKIRDGDISFCLSLVPTLRKLSESQKLRAKIEILKVLHKTVEAAELGAKNQNPKMVEHHLEDDDDQIHVKDELNEYENGHEDNDPLTGSSGRAPTVDDLVLTVFVVNFQKPPASRILIEAED</sequence>